<dbReference type="SUPFAM" id="SSF55729">
    <property type="entry name" value="Acyl-CoA N-acyltransferases (Nat)"/>
    <property type="match status" value="1"/>
</dbReference>
<evidence type="ECO:0000313" key="2">
    <source>
        <dbReference type="Proteomes" id="UP000275368"/>
    </source>
</evidence>
<dbReference type="InterPro" id="IPR000182">
    <property type="entry name" value="GNAT_dom"/>
</dbReference>
<dbReference type="EMBL" id="AP019308">
    <property type="protein sequence ID" value="BBH20636.1"/>
    <property type="molecule type" value="Genomic_DNA"/>
</dbReference>
<dbReference type="AlphaFoldDB" id="A0A3G9IQH9"/>
<dbReference type="InterPro" id="IPR016181">
    <property type="entry name" value="Acyl_CoA_acyltransferase"/>
</dbReference>
<dbReference type="Proteomes" id="UP000275368">
    <property type="component" value="Chromosome"/>
</dbReference>
<name>A0A3G9IQH9_9BACL</name>
<organism evidence="1 2">
    <name type="scientific">Paenibacillus baekrokdamisoli</name>
    <dbReference type="NCBI Taxonomy" id="1712516"/>
    <lineage>
        <taxon>Bacteria</taxon>
        <taxon>Bacillati</taxon>
        <taxon>Bacillota</taxon>
        <taxon>Bacilli</taxon>
        <taxon>Bacillales</taxon>
        <taxon>Paenibacillaceae</taxon>
        <taxon>Paenibacillus</taxon>
    </lineage>
</organism>
<dbReference type="Pfam" id="PF00583">
    <property type="entry name" value="Acetyltransf_1"/>
    <property type="match status" value="1"/>
</dbReference>
<dbReference type="PROSITE" id="PS51186">
    <property type="entry name" value="GNAT"/>
    <property type="match status" value="1"/>
</dbReference>
<dbReference type="KEGG" id="pbk:Back11_19810"/>
<dbReference type="RefSeq" id="WP_125655842.1">
    <property type="nucleotide sequence ID" value="NZ_AP019308.1"/>
</dbReference>
<keyword evidence="2" id="KW-1185">Reference proteome</keyword>
<dbReference type="Gene3D" id="3.40.630.30">
    <property type="match status" value="1"/>
</dbReference>
<dbReference type="GO" id="GO:0016747">
    <property type="term" value="F:acyltransferase activity, transferring groups other than amino-acyl groups"/>
    <property type="evidence" value="ECO:0007669"/>
    <property type="project" value="InterPro"/>
</dbReference>
<gene>
    <name evidence="1" type="primary">yesJ</name>
    <name evidence="1" type="ORF">Back11_19810</name>
</gene>
<accession>A0A3G9IQH9</accession>
<protein>
    <submittedName>
        <fullName evidence="1">Putative N-acetyltransferase YesJ</fullName>
    </submittedName>
</protein>
<evidence type="ECO:0000313" key="1">
    <source>
        <dbReference type="EMBL" id="BBH20636.1"/>
    </source>
</evidence>
<proteinExistence type="predicted"/>
<dbReference type="OrthoDB" id="6382410at2"/>
<keyword evidence="1" id="KW-0808">Transferase</keyword>
<reference evidence="1 2" key="1">
    <citation type="submission" date="2018-11" db="EMBL/GenBank/DDBJ databases">
        <title>Complete genome sequence of Paenibacillus baekrokdamisoli strain KCTC 33723.</title>
        <authorList>
            <person name="Kang S.W."/>
            <person name="Lee K.C."/>
            <person name="Kim K.K."/>
            <person name="Kim J.S."/>
            <person name="Kim D.S."/>
            <person name="Ko S.H."/>
            <person name="Yang S.H."/>
            <person name="Lee J.S."/>
        </authorList>
    </citation>
    <scope>NUCLEOTIDE SEQUENCE [LARGE SCALE GENOMIC DNA]</scope>
    <source>
        <strain evidence="1 2">KCTC 33723</strain>
    </source>
</reference>
<sequence>MSSSSSNDHIGYLSPGIKVFQAKPEDTEAVLQLLVRTAEWLKSMGSTQWSGLLQGQDSHNTPEAIKRGEVYIFKKKSVLVGMVMLMQKASAWDIELWGDEGHESSVYLHRLAINRDEAGKDLGRQIVNWAGSGIHFAGKDRVRLDCLAYHEKLNAFYTSCGYEWKGIASNPLGDFSKYEKSVTR</sequence>